<evidence type="ECO:0000313" key="2">
    <source>
        <dbReference type="EMBL" id="WOF13044.1"/>
    </source>
</evidence>
<keyword evidence="4" id="KW-1185">Reference proteome</keyword>
<name>A0A7X6BH36_9BACT</name>
<dbReference type="PROSITE" id="PS51257">
    <property type="entry name" value="PROKAR_LIPOPROTEIN"/>
    <property type="match status" value="1"/>
</dbReference>
<dbReference type="EMBL" id="CP043839">
    <property type="protein sequence ID" value="WOF13044.1"/>
    <property type="molecule type" value="Genomic_DNA"/>
</dbReference>
<accession>A0A7X6BH36</accession>
<dbReference type="AlphaFoldDB" id="A0A7X6BH36"/>
<organism evidence="1 3">
    <name type="scientific">Butyricimonas paravirosa</name>
    <dbReference type="NCBI Taxonomy" id="1472417"/>
    <lineage>
        <taxon>Bacteria</taxon>
        <taxon>Pseudomonadati</taxon>
        <taxon>Bacteroidota</taxon>
        <taxon>Bacteroidia</taxon>
        <taxon>Bacteroidales</taxon>
        <taxon>Odoribacteraceae</taxon>
        <taxon>Butyricimonas</taxon>
    </lineage>
</organism>
<gene>
    <name evidence="2" type="ORF">F1644_12595</name>
    <name evidence="1" type="ORF">GGR15_000057</name>
</gene>
<sequence>MKIILSFFSVLILFYGCSKESDSTDEWVDVSFIPSIEYIMTPLNSRSDDIQEPNLLGLIYTSNNIESVVIPENNTFSVKLKMGQYYTIVFIANGIPYLNNFEKYSTAHLMLDTVLAPNRYGSEIYIATMQVRITSISPSPITITLTPIVSALVFVPEEIPRAGEIKEMTTTLTNIRPTYYLDPQNKKTTSTTATVKTSESTEFKFFVYSFSSEKKTQVVSEINRFDHSTTWNMGNFDIYGNKYYQFEGELK</sequence>
<reference evidence="1 3" key="2">
    <citation type="submission" date="2020-03" db="EMBL/GenBank/DDBJ databases">
        <title>Genomic Encyclopedia of Type Strains, Phase IV (KMG-IV): sequencing the most valuable type-strain genomes for metagenomic binning, comparative biology and taxonomic classification.</title>
        <authorList>
            <person name="Goeker M."/>
        </authorList>
    </citation>
    <scope>NUCLEOTIDE SEQUENCE [LARGE SCALE GENOMIC DNA]</scope>
    <source>
        <strain evidence="1 3">DSM 105722</strain>
    </source>
</reference>
<dbReference type="Proteomes" id="UP001302374">
    <property type="component" value="Chromosome"/>
</dbReference>
<dbReference type="RefSeq" id="WP_118305222.1">
    <property type="nucleotide sequence ID" value="NZ_BMPA01000001.1"/>
</dbReference>
<evidence type="ECO:0000313" key="3">
    <source>
        <dbReference type="Proteomes" id="UP000576368"/>
    </source>
</evidence>
<dbReference type="Proteomes" id="UP000576368">
    <property type="component" value="Unassembled WGS sequence"/>
</dbReference>
<evidence type="ECO:0000313" key="4">
    <source>
        <dbReference type="Proteomes" id="UP001302374"/>
    </source>
</evidence>
<dbReference type="EMBL" id="JAATLI010000001">
    <property type="protein sequence ID" value="NJC16455.1"/>
    <property type="molecule type" value="Genomic_DNA"/>
</dbReference>
<dbReference type="GeneID" id="86892146"/>
<reference evidence="2 4" key="1">
    <citation type="submission" date="2019-09" db="EMBL/GenBank/DDBJ databases">
        <title>Butyricimonas paravirosa DSM 105722 (=214-4 = JCM 18677 = CCUG 65563).</title>
        <authorList>
            <person name="Le Roy T."/>
            <person name="Cani P.D."/>
        </authorList>
    </citation>
    <scope>NUCLEOTIDE SEQUENCE [LARGE SCALE GENOMIC DNA]</scope>
    <source>
        <strain evidence="2 4">DSM 105722</strain>
    </source>
</reference>
<proteinExistence type="predicted"/>
<protein>
    <submittedName>
        <fullName evidence="1">Uncharacterized protein</fullName>
    </submittedName>
</protein>
<evidence type="ECO:0000313" key="1">
    <source>
        <dbReference type="EMBL" id="NJC16455.1"/>
    </source>
</evidence>